<feature type="region of interest" description="Disordered" evidence="1">
    <location>
        <begin position="396"/>
        <end position="424"/>
    </location>
</feature>
<organism evidence="2 3">
    <name type="scientific">Mycena alexandri</name>
    <dbReference type="NCBI Taxonomy" id="1745969"/>
    <lineage>
        <taxon>Eukaryota</taxon>
        <taxon>Fungi</taxon>
        <taxon>Dikarya</taxon>
        <taxon>Basidiomycota</taxon>
        <taxon>Agaricomycotina</taxon>
        <taxon>Agaricomycetes</taxon>
        <taxon>Agaricomycetidae</taxon>
        <taxon>Agaricales</taxon>
        <taxon>Marasmiineae</taxon>
        <taxon>Mycenaceae</taxon>
        <taxon>Mycena</taxon>
    </lineage>
</organism>
<accession>A0AAD6RX67</accession>
<feature type="compositionally biased region" description="Polar residues" evidence="1">
    <location>
        <begin position="150"/>
        <end position="164"/>
    </location>
</feature>
<evidence type="ECO:0000256" key="1">
    <source>
        <dbReference type="SAM" id="MobiDB-lite"/>
    </source>
</evidence>
<dbReference type="AlphaFoldDB" id="A0AAD6RX67"/>
<proteinExistence type="predicted"/>
<feature type="compositionally biased region" description="Low complexity" evidence="1">
    <location>
        <begin position="396"/>
        <end position="422"/>
    </location>
</feature>
<feature type="compositionally biased region" description="Polar residues" evidence="1">
    <location>
        <begin position="1"/>
        <end position="14"/>
    </location>
</feature>
<feature type="region of interest" description="Disordered" evidence="1">
    <location>
        <begin position="576"/>
        <end position="599"/>
    </location>
</feature>
<evidence type="ECO:0000313" key="3">
    <source>
        <dbReference type="Proteomes" id="UP001218188"/>
    </source>
</evidence>
<dbReference type="Proteomes" id="UP001218188">
    <property type="component" value="Unassembled WGS sequence"/>
</dbReference>
<comment type="caution">
    <text evidence="2">The sequence shown here is derived from an EMBL/GenBank/DDBJ whole genome shotgun (WGS) entry which is preliminary data.</text>
</comment>
<keyword evidence="3" id="KW-1185">Reference proteome</keyword>
<feature type="region of interest" description="Disordered" evidence="1">
    <location>
        <begin position="285"/>
        <end position="307"/>
    </location>
</feature>
<dbReference type="EMBL" id="JARJCM010000448">
    <property type="protein sequence ID" value="KAJ7016980.1"/>
    <property type="molecule type" value="Genomic_DNA"/>
</dbReference>
<protein>
    <submittedName>
        <fullName evidence="2">Uncharacterized protein</fullName>
    </submittedName>
</protein>
<name>A0AAD6RX67_9AGAR</name>
<feature type="region of interest" description="Disordered" evidence="1">
    <location>
        <begin position="141"/>
        <end position="184"/>
    </location>
</feature>
<gene>
    <name evidence="2" type="ORF">C8F04DRAFT_1244560</name>
</gene>
<evidence type="ECO:0000313" key="2">
    <source>
        <dbReference type="EMBL" id="KAJ7016980.1"/>
    </source>
</evidence>
<feature type="region of interest" description="Disordered" evidence="1">
    <location>
        <begin position="1"/>
        <end position="23"/>
    </location>
</feature>
<sequence length="728" mass="81784">MRTRDPQQSQLESGDNQRADEPHCHQSLGWVLSSDQYERLATKIMSRPHPIQRPVPFSTVNLRNYQDTFPLSSASLHLELETITTLHIEEIDPNLEGSIETRVVSPVEEMFEASLNRSPASSTSSPLELPAVRQRKHVHWDIDDPDKPHQTSTTEEQFEVSPSDNEPAEETRYQSTGSAVDSSEEYSITDRVSGLCWALDELKHLAAHPDVDQASVADIARGIRAELDQCLTSASCGYVGLQVSSHSSFNDDDSGSISEMVTEAATPAAIDDDYERYLAGEYDNFEPSPLDISQSSDSGDITESDSDSVFDSITFSEQRFNELDLTSTEYPITLEPNVSIPREDSTANSNAELSFNHEFAYTHKSSNSTAPSPSQEVNDELERYLSGGDPAYFDSQLSLSSLSDSSDPSTSTDSDSESLFDLIPSPDNDSDFELSLSSTSENIHYVETDRILAKSSFRHDVQVIELQDPSRYGENIQLERDFDAIFDLYAAIEPVQLNFIFAEPQFTELEYPPAVHPTTSELITTDQTDDDDLDIIYNTYFELSPTSISISSFVFEPESITEYYIEQVLREETARDFDPNLRAPPSDPDSSSTSHESYDEDRCTIFELYTEQFEPPSPTEPSIRAEQQPFSLHTSNIVDFVPEHTESGDDYPVYVEQKDDPPSYQDSIFIYEPSFEYAHPKIKAEFLLQPLLHPMSIAVYVLLAVLRYFTPYSFPLHSSSELTIILSL</sequence>
<reference evidence="2" key="1">
    <citation type="submission" date="2023-03" db="EMBL/GenBank/DDBJ databases">
        <title>Massive genome expansion in bonnet fungi (Mycena s.s.) driven by repeated elements and novel gene families across ecological guilds.</title>
        <authorList>
            <consortium name="Lawrence Berkeley National Laboratory"/>
            <person name="Harder C.B."/>
            <person name="Miyauchi S."/>
            <person name="Viragh M."/>
            <person name="Kuo A."/>
            <person name="Thoen E."/>
            <person name="Andreopoulos B."/>
            <person name="Lu D."/>
            <person name="Skrede I."/>
            <person name="Drula E."/>
            <person name="Henrissat B."/>
            <person name="Morin E."/>
            <person name="Kohler A."/>
            <person name="Barry K."/>
            <person name="LaButti K."/>
            <person name="Morin E."/>
            <person name="Salamov A."/>
            <person name="Lipzen A."/>
            <person name="Mereny Z."/>
            <person name="Hegedus B."/>
            <person name="Baldrian P."/>
            <person name="Stursova M."/>
            <person name="Weitz H."/>
            <person name="Taylor A."/>
            <person name="Grigoriev I.V."/>
            <person name="Nagy L.G."/>
            <person name="Martin F."/>
            <person name="Kauserud H."/>
        </authorList>
    </citation>
    <scope>NUCLEOTIDE SEQUENCE</scope>
    <source>
        <strain evidence="2">CBHHK200</strain>
    </source>
</reference>